<evidence type="ECO:0000313" key="4">
    <source>
        <dbReference type="Proteomes" id="UP000646827"/>
    </source>
</evidence>
<protein>
    <submittedName>
        <fullName evidence="3">Uncharacterized protein</fullName>
    </submittedName>
</protein>
<dbReference type="OrthoDB" id="2438895at2759"/>
<keyword evidence="1" id="KW-1133">Transmembrane helix</keyword>
<evidence type="ECO:0000313" key="3">
    <source>
        <dbReference type="EMBL" id="KAG2223319.1"/>
    </source>
</evidence>
<evidence type="ECO:0000256" key="1">
    <source>
        <dbReference type="SAM" id="Phobius"/>
    </source>
</evidence>
<dbReference type="Proteomes" id="UP000646827">
    <property type="component" value="Unassembled WGS sequence"/>
</dbReference>
<name>A0A8H7S4B9_9FUNG</name>
<feature type="chain" id="PRO_5034501482" evidence="2">
    <location>
        <begin position="26"/>
        <end position="86"/>
    </location>
</feature>
<keyword evidence="1" id="KW-0812">Transmembrane</keyword>
<reference evidence="3 4" key="1">
    <citation type="submission" date="2020-12" db="EMBL/GenBank/DDBJ databases">
        <title>Metabolic potential, ecology and presence of endohyphal bacteria is reflected in genomic diversity of Mucoromycotina.</title>
        <authorList>
            <person name="Muszewska A."/>
            <person name="Okrasinska A."/>
            <person name="Steczkiewicz K."/>
            <person name="Drgas O."/>
            <person name="Orlowska M."/>
            <person name="Perlinska-Lenart U."/>
            <person name="Aleksandrzak-Piekarczyk T."/>
            <person name="Szatraj K."/>
            <person name="Zielenkiewicz U."/>
            <person name="Pilsyk S."/>
            <person name="Malc E."/>
            <person name="Mieczkowski P."/>
            <person name="Kruszewska J.S."/>
            <person name="Biernat P."/>
            <person name="Pawlowska J."/>
        </authorList>
    </citation>
    <scope>NUCLEOTIDE SEQUENCE [LARGE SCALE GENOMIC DNA]</scope>
    <source>
        <strain evidence="3 4">CBS 142.35</strain>
    </source>
</reference>
<dbReference type="EMBL" id="JAEPRB010000063">
    <property type="protein sequence ID" value="KAG2223319.1"/>
    <property type="molecule type" value="Genomic_DNA"/>
</dbReference>
<gene>
    <name evidence="3" type="ORF">INT45_008976</name>
</gene>
<dbReference type="AlphaFoldDB" id="A0A8H7S4B9"/>
<feature type="transmembrane region" description="Helical" evidence="1">
    <location>
        <begin position="44"/>
        <end position="62"/>
    </location>
</feature>
<organism evidence="3 4">
    <name type="scientific">Circinella minor</name>
    <dbReference type="NCBI Taxonomy" id="1195481"/>
    <lineage>
        <taxon>Eukaryota</taxon>
        <taxon>Fungi</taxon>
        <taxon>Fungi incertae sedis</taxon>
        <taxon>Mucoromycota</taxon>
        <taxon>Mucoromycotina</taxon>
        <taxon>Mucoromycetes</taxon>
        <taxon>Mucorales</taxon>
        <taxon>Lichtheimiaceae</taxon>
        <taxon>Circinella</taxon>
    </lineage>
</organism>
<keyword evidence="2" id="KW-0732">Signal</keyword>
<evidence type="ECO:0000256" key="2">
    <source>
        <dbReference type="SAM" id="SignalP"/>
    </source>
</evidence>
<keyword evidence="1" id="KW-0472">Membrane</keyword>
<feature type="signal peptide" evidence="2">
    <location>
        <begin position="1"/>
        <end position="25"/>
    </location>
</feature>
<proteinExistence type="predicted"/>
<keyword evidence="4" id="KW-1185">Reference proteome</keyword>
<sequence length="86" mass="9917">MAFNKTSIIFVLFFLMTVTLSTVEAKKKKEPTFVNDPILTSGTLFYIAISVSFALWCTGYGLDYVMDRHEKQANTRAFQKYNIQVY</sequence>
<accession>A0A8H7S4B9</accession>
<comment type="caution">
    <text evidence="3">The sequence shown here is derived from an EMBL/GenBank/DDBJ whole genome shotgun (WGS) entry which is preliminary data.</text>
</comment>